<dbReference type="EMBL" id="AP012319">
    <property type="protein sequence ID" value="BAL87204.1"/>
    <property type="molecule type" value="Genomic_DNA"/>
</dbReference>
<evidence type="ECO:0000313" key="1">
    <source>
        <dbReference type="EMBL" id="BAL87204.1"/>
    </source>
</evidence>
<dbReference type="RefSeq" id="WP_014442099.1">
    <property type="nucleotide sequence ID" value="NC_017093.1"/>
</dbReference>
<dbReference type="STRING" id="512565.AMIS_19840"/>
<protein>
    <submittedName>
        <fullName evidence="1">Uncharacterized protein</fullName>
    </submittedName>
</protein>
<name>I0H2G7_ACTM4</name>
<sequence>MIVLSEQHHEPQIALDALARVLQALRDQGIRSYLPYLDHWRTQGGTGGWAMDWQNGAYADEIAMRLLGLSLYDDRGEHDEYLFGKVTAAGAFSQTRADLFVCGVHFSLRALDPIGYDATHERIWGTAGRLAAAFATH</sequence>
<keyword evidence="2" id="KW-1185">Reference proteome</keyword>
<organism evidence="1 2">
    <name type="scientific">Actinoplanes missouriensis (strain ATCC 14538 / DSM 43046 / CBS 188.64 / JCM 3121 / NBRC 102363 / NCIMB 12654 / NRRL B-3342 / UNCC 431)</name>
    <dbReference type="NCBI Taxonomy" id="512565"/>
    <lineage>
        <taxon>Bacteria</taxon>
        <taxon>Bacillati</taxon>
        <taxon>Actinomycetota</taxon>
        <taxon>Actinomycetes</taxon>
        <taxon>Micromonosporales</taxon>
        <taxon>Micromonosporaceae</taxon>
        <taxon>Actinoplanes</taxon>
    </lineage>
</organism>
<dbReference type="AlphaFoldDB" id="I0H2G7"/>
<gene>
    <name evidence="1" type="ordered locus">AMIS_19840</name>
</gene>
<accession>I0H2G7</accession>
<dbReference type="PATRIC" id="fig|512565.3.peg.1990"/>
<proteinExistence type="predicted"/>
<dbReference type="HOGENOM" id="CLU_1860928_0_0_11"/>
<reference evidence="1 2" key="1">
    <citation type="submission" date="2012-02" db="EMBL/GenBank/DDBJ databases">
        <title>Complete genome sequence of Actinoplanes missouriensis 431 (= NBRC 102363).</title>
        <authorList>
            <person name="Ohnishi Y."/>
            <person name="Ishikawa J."/>
            <person name="Sekine M."/>
            <person name="Hosoyama A."/>
            <person name="Harada T."/>
            <person name="Narita H."/>
            <person name="Hata T."/>
            <person name="Konno Y."/>
            <person name="Tutikane K."/>
            <person name="Fujita N."/>
            <person name="Horinouchi S."/>
            <person name="Hayakawa M."/>
        </authorList>
    </citation>
    <scope>NUCLEOTIDE SEQUENCE [LARGE SCALE GENOMIC DNA]</scope>
    <source>
        <strain evidence="2">ATCC 14538 / DSM 43046 / CBS 188.64 / JCM 3121 / NBRC 102363 / NCIMB 12654 / NRRL B-3342 / UNCC 431</strain>
    </source>
</reference>
<dbReference type="OrthoDB" id="3389906at2"/>
<dbReference type="KEGG" id="ams:AMIS_19840"/>
<dbReference type="Proteomes" id="UP000007882">
    <property type="component" value="Chromosome"/>
</dbReference>
<evidence type="ECO:0000313" key="2">
    <source>
        <dbReference type="Proteomes" id="UP000007882"/>
    </source>
</evidence>